<dbReference type="SUPFAM" id="SSF53474">
    <property type="entry name" value="alpha/beta-Hydrolases"/>
    <property type="match status" value="1"/>
</dbReference>
<dbReference type="PANTHER" id="PTHR48081">
    <property type="entry name" value="AB HYDROLASE SUPERFAMILY PROTEIN C4A8.06C"/>
    <property type="match status" value="1"/>
</dbReference>
<evidence type="ECO:0000256" key="2">
    <source>
        <dbReference type="SAM" id="SignalP"/>
    </source>
</evidence>
<dbReference type="InterPro" id="IPR050300">
    <property type="entry name" value="GDXG_lipolytic_enzyme"/>
</dbReference>
<reference evidence="4 5" key="1">
    <citation type="submission" date="2018-02" db="EMBL/GenBank/DDBJ databases">
        <title>Genome sequencing of Solimonas sp. HR-BB.</title>
        <authorList>
            <person name="Lee Y."/>
            <person name="Jeon C.O."/>
        </authorList>
    </citation>
    <scope>NUCLEOTIDE SEQUENCE [LARGE SCALE GENOMIC DNA]</scope>
    <source>
        <strain evidence="4 5">HR-BB</strain>
    </source>
</reference>
<dbReference type="OrthoDB" id="9771666at2"/>
<proteinExistence type="predicted"/>
<keyword evidence="1 4" id="KW-0378">Hydrolase</keyword>
<dbReference type="PANTHER" id="PTHR48081:SF9">
    <property type="entry name" value="CARBOXYLESTERASE"/>
    <property type="match status" value="1"/>
</dbReference>
<dbReference type="RefSeq" id="WP_104228910.1">
    <property type="nucleotide sequence ID" value="NZ_PSNW01000001.1"/>
</dbReference>
<accession>A0A2S5TLS8</accession>
<dbReference type="InterPro" id="IPR029058">
    <property type="entry name" value="AB_hydrolase_fold"/>
</dbReference>
<dbReference type="AlphaFoldDB" id="A0A2S5TLS8"/>
<keyword evidence="2" id="KW-0732">Signal</keyword>
<dbReference type="Proteomes" id="UP000238220">
    <property type="component" value="Unassembled WGS sequence"/>
</dbReference>
<evidence type="ECO:0000313" key="4">
    <source>
        <dbReference type="EMBL" id="PPE75945.1"/>
    </source>
</evidence>
<feature type="domain" description="BD-FAE-like" evidence="3">
    <location>
        <begin position="47"/>
        <end position="231"/>
    </location>
</feature>
<dbReference type="InterPro" id="IPR049492">
    <property type="entry name" value="BD-FAE-like_dom"/>
</dbReference>
<evidence type="ECO:0000313" key="5">
    <source>
        <dbReference type="Proteomes" id="UP000238220"/>
    </source>
</evidence>
<organism evidence="4 5">
    <name type="scientific">Solimonas fluminis</name>
    <dbReference type="NCBI Taxonomy" id="2086571"/>
    <lineage>
        <taxon>Bacteria</taxon>
        <taxon>Pseudomonadati</taxon>
        <taxon>Pseudomonadota</taxon>
        <taxon>Gammaproteobacteria</taxon>
        <taxon>Nevskiales</taxon>
        <taxon>Nevskiaceae</taxon>
        <taxon>Solimonas</taxon>
    </lineage>
</organism>
<sequence>MRKLIVLLSLALLAGCTGPGVLNAFTPSSGYNQAMNLPYDPATGQTLDVYTPEGARNAPVVVFFYGGRWSEGDKQEYRFVGQALASRGIVAVVPNYRKYPQVRFPSFVEDGAQAVKWARSNAAAYGGNPDQLFVMGHSSGAHIAAMLALNESYLKKVGGSRGWLRGMIGLAGPYNFLPITDPVLRDIFGPPERFEQSQPVFFADGLNPPLLLLHGENDEIVWPDNTRSLAKAVANAGGPVETVIYPKMSHTFIIGAFGSVLRGSTDVVDHVDEFVKRMATYQRPSPQTPSDIQAVPLEIESVPLSSP</sequence>
<evidence type="ECO:0000259" key="3">
    <source>
        <dbReference type="Pfam" id="PF20434"/>
    </source>
</evidence>
<protein>
    <submittedName>
        <fullName evidence="4">Alpha/beta hydrolase</fullName>
    </submittedName>
</protein>
<comment type="caution">
    <text evidence="4">The sequence shown here is derived from an EMBL/GenBank/DDBJ whole genome shotgun (WGS) entry which is preliminary data.</text>
</comment>
<feature type="signal peptide" evidence="2">
    <location>
        <begin position="1"/>
        <end position="24"/>
    </location>
</feature>
<name>A0A2S5TLS8_9GAMM</name>
<dbReference type="EMBL" id="PSNW01000001">
    <property type="protein sequence ID" value="PPE75945.1"/>
    <property type="molecule type" value="Genomic_DNA"/>
</dbReference>
<dbReference type="Pfam" id="PF20434">
    <property type="entry name" value="BD-FAE"/>
    <property type="match status" value="1"/>
</dbReference>
<dbReference type="GO" id="GO:0016787">
    <property type="term" value="F:hydrolase activity"/>
    <property type="evidence" value="ECO:0007669"/>
    <property type="project" value="UniProtKB-KW"/>
</dbReference>
<dbReference type="PROSITE" id="PS51257">
    <property type="entry name" value="PROKAR_LIPOPROTEIN"/>
    <property type="match status" value="1"/>
</dbReference>
<gene>
    <name evidence="4" type="ORF">C3942_03425</name>
</gene>
<dbReference type="Gene3D" id="3.40.50.1820">
    <property type="entry name" value="alpha/beta hydrolase"/>
    <property type="match status" value="1"/>
</dbReference>
<feature type="chain" id="PRO_5015428745" evidence="2">
    <location>
        <begin position="25"/>
        <end position="307"/>
    </location>
</feature>
<evidence type="ECO:0000256" key="1">
    <source>
        <dbReference type="ARBA" id="ARBA00022801"/>
    </source>
</evidence>
<keyword evidence="5" id="KW-1185">Reference proteome</keyword>